<sequence>MEMEKYLLDRLMEYGESDAYPFHMPGHKRQAGAGFAGDFPNPFSVDITEIEGFDNLHHPEGILKESMEWAGNVYGADRTYYLVNGSSCGILSAVCGSVSHGGTILMSRNCHKSAYHGVYLGHLRAEYIYPQTIPEFGIQGGLSPEDVRRLLITHPETEAVLVVSPTYDGIVSDIGAIAKIVHEWGIPLIVDEAHGAHFPFGGEAGFPVSALELGADVVIQSLHKTLPSLTQTAVMHVKAGFADVSRIDRYVRMFQSSSPSYVLMAAIENCIRWMDEAGRDEMKAFSGRLDRIRRRMGEMECLALLGGVKGRCQVFDVDKSKIVVSVGSSGLTGPALTVLLRNRYHLEMEMCGPDYVTAITTVADTDEGLDRLCRAFLEIDHERRGDAGDCGTAASGLSGINGDNTGERDRGIVDNGMEKERGCGWPEIAMTIAQAMDSPGRSVPLDACEGMVSGEFIYIYPPGIPIVAPGEVLKPELVEMIRQYKRKGLPVQGTADPEVEEVLTAAGAEN</sequence>
<comment type="similarity">
    <text evidence="2">Belongs to the Orn/Lys/Arg decarboxylase class-I family.</text>
</comment>
<dbReference type="EMBL" id="QTJW01000008">
    <property type="protein sequence ID" value="RGD70225.1"/>
    <property type="molecule type" value="Genomic_DNA"/>
</dbReference>
<organism evidence="8 9">
    <name type="scientific">Hungatella hathewayi</name>
    <dbReference type="NCBI Taxonomy" id="154046"/>
    <lineage>
        <taxon>Bacteria</taxon>
        <taxon>Bacillati</taxon>
        <taxon>Bacillota</taxon>
        <taxon>Clostridia</taxon>
        <taxon>Lachnospirales</taxon>
        <taxon>Lachnospiraceae</taxon>
        <taxon>Hungatella</taxon>
    </lineage>
</organism>
<keyword evidence="3" id="KW-0210">Decarboxylase</keyword>
<evidence type="ECO:0000256" key="3">
    <source>
        <dbReference type="ARBA" id="ARBA00022793"/>
    </source>
</evidence>
<evidence type="ECO:0000313" key="8">
    <source>
        <dbReference type="EMBL" id="RGD70225.1"/>
    </source>
</evidence>
<dbReference type="Gene3D" id="3.90.100.10">
    <property type="entry name" value="Orn/Lys/Arg decarboxylase, C-terminal domain"/>
    <property type="match status" value="1"/>
</dbReference>
<dbReference type="Pfam" id="PF03711">
    <property type="entry name" value="OKR_DC_1_C"/>
    <property type="match status" value="1"/>
</dbReference>
<dbReference type="InterPro" id="IPR015424">
    <property type="entry name" value="PyrdxlP-dep_Trfase"/>
</dbReference>
<dbReference type="Pfam" id="PF01276">
    <property type="entry name" value="OKR_DC_1"/>
    <property type="match status" value="1"/>
</dbReference>
<dbReference type="InterPro" id="IPR000310">
    <property type="entry name" value="Orn/Lys/Arg_deCO2ase_major_dom"/>
</dbReference>
<comment type="caution">
    <text evidence="8">The sequence shown here is derived from an EMBL/GenBank/DDBJ whole genome shotgun (WGS) entry which is preliminary data.</text>
</comment>
<evidence type="ECO:0000259" key="6">
    <source>
        <dbReference type="Pfam" id="PF01276"/>
    </source>
</evidence>
<reference evidence="8 9" key="1">
    <citation type="submission" date="2018-08" db="EMBL/GenBank/DDBJ databases">
        <title>A genome reference for cultivated species of the human gut microbiota.</title>
        <authorList>
            <person name="Zou Y."/>
            <person name="Xue W."/>
            <person name="Luo G."/>
        </authorList>
    </citation>
    <scope>NUCLEOTIDE SEQUENCE [LARGE SCALE GENOMIC DNA]</scope>
    <source>
        <strain evidence="8 9">AF19-13AC</strain>
    </source>
</reference>
<accession>A0A3E3DM84</accession>
<dbReference type="InterPro" id="IPR036633">
    <property type="entry name" value="Prn/Lys/Arg_de-COase_C_sf"/>
</dbReference>
<evidence type="ECO:0000256" key="5">
    <source>
        <dbReference type="ARBA" id="ARBA00023239"/>
    </source>
</evidence>
<dbReference type="PANTHER" id="PTHR43277">
    <property type="entry name" value="ARGININE DECARBOXYLASE"/>
    <property type="match status" value="1"/>
</dbReference>
<keyword evidence="4" id="KW-0663">Pyridoxal phosphate</keyword>
<dbReference type="SUPFAM" id="SSF55904">
    <property type="entry name" value="Ornithine decarboxylase C-terminal domain"/>
    <property type="match status" value="1"/>
</dbReference>
<evidence type="ECO:0000256" key="1">
    <source>
        <dbReference type="ARBA" id="ARBA00001933"/>
    </source>
</evidence>
<dbReference type="InterPro" id="IPR008286">
    <property type="entry name" value="Prn/Lys/Arg_de-COase_C"/>
</dbReference>
<evidence type="ECO:0000313" key="9">
    <source>
        <dbReference type="Proteomes" id="UP000261023"/>
    </source>
</evidence>
<evidence type="ECO:0000256" key="4">
    <source>
        <dbReference type="ARBA" id="ARBA00022898"/>
    </source>
</evidence>
<evidence type="ECO:0000256" key="2">
    <source>
        <dbReference type="ARBA" id="ARBA00010671"/>
    </source>
</evidence>
<keyword evidence="5" id="KW-0456">Lyase</keyword>
<name>A0A3E3DM84_9FIRM</name>
<dbReference type="SUPFAM" id="SSF53383">
    <property type="entry name" value="PLP-dependent transferases"/>
    <property type="match status" value="1"/>
</dbReference>
<dbReference type="InterPro" id="IPR052357">
    <property type="entry name" value="Orn_Lys_Arg_decarboxylase-I"/>
</dbReference>
<dbReference type="AlphaFoldDB" id="A0A3E3DM84"/>
<proteinExistence type="inferred from homology"/>
<dbReference type="GO" id="GO:0016831">
    <property type="term" value="F:carboxy-lyase activity"/>
    <property type="evidence" value="ECO:0007669"/>
    <property type="project" value="UniProtKB-KW"/>
</dbReference>
<dbReference type="PANTHER" id="PTHR43277:SF4">
    <property type="entry name" value="ARGININE DECARBOXYLASE"/>
    <property type="match status" value="1"/>
</dbReference>
<protein>
    <submittedName>
        <fullName evidence="8">Decarboxylase</fullName>
    </submittedName>
</protein>
<comment type="cofactor">
    <cofactor evidence="1">
        <name>pyridoxal 5'-phosphate</name>
        <dbReference type="ChEBI" id="CHEBI:597326"/>
    </cofactor>
</comment>
<dbReference type="OrthoDB" id="9815233at2"/>
<feature type="domain" description="Orn/Lys/Arg decarboxylases family 1 pyridoxal-P attachment site" evidence="6">
    <location>
        <begin position="8"/>
        <end position="298"/>
    </location>
</feature>
<dbReference type="Gene3D" id="3.40.640.10">
    <property type="entry name" value="Type I PLP-dependent aspartate aminotransferase-like (Major domain)"/>
    <property type="match status" value="1"/>
</dbReference>
<evidence type="ECO:0000259" key="7">
    <source>
        <dbReference type="Pfam" id="PF03711"/>
    </source>
</evidence>
<dbReference type="InterPro" id="IPR015421">
    <property type="entry name" value="PyrdxlP-dep_Trfase_major"/>
</dbReference>
<gene>
    <name evidence="8" type="ORF">DWX31_13930</name>
</gene>
<dbReference type="Proteomes" id="UP000261023">
    <property type="component" value="Unassembled WGS sequence"/>
</dbReference>
<feature type="domain" description="Orn/Lys/Arg decarboxylase C-terminal" evidence="7">
    <location>
        <begin position="431"/>
        <end position="479"/>
    </location>
</feature>
<dbReference type="RefSeq" id="WP_025529594.1">
    <property type="nucleotide sequence ID" value="NZ_QTJW01000008.1"/>
</dbReference>